<dbReference type="AlphaFoldDB" id="A0AAQ3QTR8"/>
<accession>A0AAQ3QTR8</accession>
<reference evidence="1 2" key="1">
    <citation type="submission" date="2023-10" db="EMBL/GenBank/DDBJ databases">
        <title>Rubellicoccus peritrichatus gen. nov., sp. nov., isolated from an algae of coral reef tank.</title>
        <authorList>
            <person name="Luo J."/>
        </authorList>
    </citation>
    <scope>NUCLEOTIDE SEQUENCE [LARGE SCALE GENOMIC DNA]</scope>
    <source>
        <strain evidence="1 2">CR14</strain>
    </source>
</reference>
<dbReference type="PANTHER" id="PTHR36456">
    <property type="entry name" value="UPF0232 PROTEIN SCO3875"/>
    <property type="match status" value="1"/>
</dbReference>
<dbReference type="Proteomes" id="UP001304300">
    <property type="component" value="Chromosome"/>
</dbReference>
<dbReference type="EMBL" id="CP136920">
    <property type="protein sequence ID" value="WOO39678.1"/>
    <property type="molecule type" value="Genomic_DNA"/>
</dbReference>
<proteinExistence type="predicted"/>
<evidence type="ECO:0000313" key="2">
    <source>
        <dbReference type="Proteomes" id="UP001304300"/>
    </source>
</evidence>
<dbReference type="InterPro" id="IPR007922">
    <property type="entry name" value="DciA-like"/>
</dbReference>
<dbReference type="KEGG" id="puo:RZN69_13730"/>
<gene>
    <name evidence="1" type="ORF">RZN69_13730</name>
</gene>
<sequence length="122" mass="14088">MQFSREANSLIADLRGITYKRSPARLRDAVQLENLVEVILQKHRIGKASVEDTIMAKWRDIVGEQTAHRCRPHKIIDGKKLIIITTNAVLRQELMFRKTEILRKVRELPECGTVREIMVRAG</sequence>
<protein>
    <submittedName>
        <fullName evidence="1">DUF721 domain-containing protein</fullName>
    </submittedName>
</protein>
<keyword evidence="2" id="KW-1185">Reference proteome</keyword>
<dbReference type="RefSeq" id="WP_317831660.1">
    <property type="nucleotide sequence ID" value="NZ_CP136920.1"/>
</dbReference>
<dbReference type="PANTHER" id="PTHR36456:SF1">
    <property type="entry name" value="UPF0232 PROTEIN SCO3875"/>
    <property type="match status" value="1"/>
</dbReference>
<evidence type="ECO:0000313" key="1">
    <source>
        <dbReference type="EMBL" id="WOO39678.1"/>
    </source>
</evidence>
<organism evidence="1 2">
    <name type="scientific">Rubellicoccus peritrichatus</name>
    <dbReference type="NCBI Taxonomy" id="3080537"/>
    <lineage>
        <taxon>Bacteria</taxon>
        <taxon>Pseudomonadati</taxon>
        <taxon>Verrucomicrobiota</taxon>
        <taxon>Opitutia</taxon>
        <taxon>Puniceicoccales</taxon>
        <taxon>Cerasicoccaceae</taxon>
        <taxon>Rubellicoccus</taxon>
    </lineage>
</organism>
<name>A0AAQ3QTR8_9BACT</name>
<dbReference type="Pfam" id="PF05258">
    <property type="entry name" value="DciA"/>
    <property type="match status" value="1"/>
</dbReference>